<keyword evidence="3" id="KW-1185">Reference proteome</keyword>
<dbReference type="Pfam" id="PF15916">
    <property type="entry name" value="DUF4743"/>
    <property type="match status" value="1"/>
</dbReference>
<evidence type="ECO:0000313" key="3">
    <source>
        <dbReference type="Proteomes" id="UP001367676"/>
    </source>
</evidence>
<sequence length="334" mass="38043">MLSECQSPPLQNQTFVNKKTMASVLKLMKSCNCLQPTALPQKGYHPFVIDGVQVGLVRAEFLKYLLQYPDVFQFQSEYVVLNPTLKNYVDRTKKVDAVLRNLRSQNVVSTLSGWRDEDYEVRTSYSSEKLMKMDRSATCIFGICNYGVDINGYTNDPEKGLCIWLQKRSLTKQRWPGKWDNMVGGGLSSGYSILDTAFKEAEEEASIPSEFMLKLKPCGSVSFFFENEQGLFPNTEFVFDLELPSDFVPKNKDGEVEEFELFSAQDVLKKAFTPEFKTTSCPVLIDFLIRHGYIRPDDEPHYPEIVELLHVSLQSMYGKSIDVRSVEKNGATCN</sequence>
<dbReference type="FunFam" id="3.90.79.10:FF:000019">
    <property type="entry name" value="Thiamin pyrophosphokinase, putative"/>
    <property type="match status" value="1"/>
</dbReference>
<evidence type="ECO:0000313" key="2">
    <source>
        <dbReference type="EMBL" id="KAK7603704.1"/>
    </source>
</evidence>
<dbReference type="GO" id="GO:0044715">
    <property type="term" value="F:8-oxo-dGDP phosphatase activity"/>
    <property type="evidence" value="ECO:0007669"/>
    <property type="project" value="UniProtKB-ARBA"/>
</dbReference>
<dbReference type="Pfam" id="PF00293">
    <property type="entry name" value="NUDIX"/>
    <property type="match status" value="1"/>
</dbReference>
<dbReference type="PROSITE" id="PS51462">
    <property type="entry name" value="NUDIX"/>
    <property type="match status" value="1"/>
</dbReference>
<gene>
    <name evidence="2" type="ORF">V9T40_003703</name>
</gene>
<dbReference type="SUPFAM" id="SSF55811">
    <property type="entry name" value="Nudix"/>
    <property type="match status" value="1"/>
</dbReference>
<dbReference type="EMBL" id="JBBCAQ010000006">
    <property type="protein sequence ID" value="KAK7603704.1"/>
    <property type="molecule type" value="Genomic_DNA"/>
</dbReference>
<dbReference type="AlphaFoldDB" id="A0AAN9U1C9"/>
<dbReference type="Proteomes" id="UP001367676">
    <property type="component" value="Unassembled WGS sequence"/>
</dbReference>
<dbReference type="InterPro" id="IPR031804">
    <property type="entry name" value="DUF4743"/>
</dbReference>
<dbReference type="PANTHER" id="PTHR13622:SF8">
    <property type="entry name" value="THIAMIN PYROPHOSPHOKINASE 1"/>
    <property type="match status" value="1"/>
</dbReference>
<reference evidence="2 3" key="1">
    <citation type="submission" date="2024-03" db="EMBL/GenBank/DDBJ databases">
        <title>Adaptation during the transition from Ophiocordyceps entomopathogen to insect associate is accompanied by gene loss and intensified selection.</title>
        <authorList>
            <person name="Ward C.M."/>
            <person name="Onetto C.A."/>
            <person name="Borneman A.R."/>
        </authorList>
    </citation>
    <scope>NUCLEOTIDE SEQUENCE [LARGE SCALE GENOMIC DNA]</scope>
    <source>
        <strain evidence="2">AWRI1</strain>
        <tissue evidence="2">Single Adult Female</tissue>
    </source>
</reference>
<dbReference type="InterPro" id="IPR000086">
    <property type="entry name" value="NUDIX_hydrolase_dom"/>
</dbReference>
<proteinExistence type="predicted"/>
<evidence type="ECO:0000259" key="1">
    <source>
        <dbReference type="PROSITE" id="PS51462"/>
    </source>
</evidence>
<protein>
    <recommendedName>
        <fullName evidence="1">Nudix hydrolase domain-containing protein</fullName>
    </recommendedName>
</protein>
<feature type="domain" description="Nudix hydrolase" evidence="1">
    <location>
        <begin position="133"/>
        <end position="286"/>
    </location>
</feature>
<name>A0AAN9U1C9_9HEMI</name>
<dbReference type="CDD" id="cd03676">
    <property type="entry name" value="NUDIX_Tnr3_like"/>
    <property type="match status" value="1"/>
</dbReference>
<organism evidence="2 3">
    <name type="scientific">Parthenolecanium corni</name>
    <dbReference type="NCBI Taxonomy" id="536013"/>
    <lineage>
        <taxon>Eukaryota</taxon>
        <taxon>Metazoa</taxon>
        <taxon>Ecdysozoa</taxon>
        <taxon>Arthropoda</taxon>
        <taxon>Hexapoda</taxon>
        <taxon>Insecta</taxon>
        <taxon>Pterygota</taxon>
        <taxon>Neoptera</taxon>
        <taxon>Paraneoptera</taxon>
        <taxon>Hemiptera</taxon>
        <taxon>Sternorrhyncha</taxon>
        <taxon>Coccoidea</taxon>
        <taxon>Coccidae</taxon>
        <taxon>Parthenolecanium</taxon>
    </lineage>
</organism>
<accession>A0AAN9U1C9</accession>
<dbReference type="InterPro" id="IPR015797">
    <property type="entry name" value="NUDIX_hydrolase-like_dom_sf"/>
</dbReference>
<dbReference type="PANTHER" id="PTHR13622">
    <property type="entry name" value="THIAMIN PYROPHOSPHOKINASE"/>
    <property type="match status" value="1"/>
</dbReference>
<dbReference type="Gene3D" id="3.90.79.10">
    <property type="entry name" value="Nucleoside Triphosphate Pyrophosphohydrolase"/>
    <property type="match status" value="1"/>
</dbReference>
<comment type="caution">
    <text evidence="2">The sequence shown here is derived from an EMBL/GenBank/DDBJ whole genome shotgun (WGS) entry which is preliminary data.</text>
</comment>